<evidence type="ECO:0000256" key="12">
    <source>
        <dbReference type="ARBA" id="ARBA00023242"/>
    </source>
</evidence>
<keyword evidence="10 13" id="KW-0233">DNA recombination</keyword>
<feature type="domain" description="ERCC4" evidence="15">
    <location>
        <begin position="350"/>
        <end position="442"/>
    </location>
</feature>
<comment type="function">
    <text evidence="13">Interacts with EME1 to form a DNA structure-specific endonuclease with substrate preference for branched DNA structures with a 5'-end at the branch nick. Typical substrates include 3'-flap structures, D-loops, replication forks and nicked Holliday junctions. May be required in mitosis for the processing of stalled or collapsed replication fork intermediates. May be required in meiosis for the repair of meiosis-specific double strand breaks subsequent to single-end invasion (SEI).</text>
</comment>
<dbReference type="Proteomes" id="UP001255856">
    <property type="component" value="Unassembled WGS sequence"/>
</dbReference>
<dbReference type="CDD" id="cd20074">
    <property type="entry name" value="XPF_nuclease_Mus81"/>
    <property type="match status" value="1"/>
</dbReference>
<comment type="subcellular location">
    <subcellularLocation>
        <location evidence="2 13">Nucleus</location>
    </subcellularLocation>
</comment>
<dbReference type="InterPro" id="IPR042530">
    <property type="entry name" value="EME1/EME2_C"/>
</dbReference>
<evidence type="ECO:0000256" key="13">
    <source>
        <dbReference type="RuleBase" id="RU369042"/>
    </source>
</evidence>
<dbReference type="GO" id="GO:0046872">
    <property type="term" value="F:metal ion binding"/>
    <property type="evidence" value="ECO:0007669"/>
    <property type="project" value="UniProtKB-UniRule"/>
</dbReference>
<dbReference type="InterPro" id="IPR027421">
    <property type="entry name" value="DNA_pol_lamdba_lyase_dom_sf"/>
</dbReference>
<evidence type="ECO:0000256" key="7">
    <source>
        <dbReference type="ARBA" id="ARBA00022763"/>
    </source>
</evidence>
<dbReference type="SUPFAM" id="SSF47802">
    <property type="entry name" value="DNA polymerase beta, N-terminal domain-like"/>
    <property type="match status" value="1"/>
</dbReference>
<reference evidence="16" key="1">
    <citation type="submission" date="2021-01" db="EMBL/GenBank/DDBJ databases">
        <authorList>
            <person name="Eckstrom K.M.E."/>
        </authorList>
    </citation>
    <scope>NUCLEOTIDE SEQUENCE</scope>
    <source>
        <strain evidence="16">UVCC 0001</strain>
    </source>
</reference>
<dbReference type="GO" id="GO:0005634">
    <property type="term" value="C:nucleus"/>
    <property type="evidence" value="ECO:0007669"/>
    <property type="project" value="UniProtKB-SubCell"/>
</dbReference>
<gene>
    <name evidence="16" type="ORF">QBZ16_001048</name>
</gene>
<keyword evidence="9 13" id="KW-0460">Magnesium</keyword>
<keyword evidence="17" id="KW-1185">Reference proteome</keyword>
<keyword evidence="4 13" id="KW-0540">Nuclease</keyword>
<comment type="similarity">
    <text evidence="3 13">Belongs to the XPF family.</text>
</comment>
<evidence type="ECO:0000256" key="1">
    <source>
        <dbReference type="ARBA" id="ARBA00001946"/>
    </source>
</evidence>
<dbReference type="EC" id="3.1.22.-" evidence="13"/>
<dbReference type="AlphaFoldDB" id="A0AAD9IHV2"/>
<evidence type="ECO:0000313" key="17">
    <source>
        <dbReference type="Proteomes" id="UP001255856"/>
    </source>
</evidence>
<evidence type="ECO:0000256" key="11">
    <source>
        <dbReference type="ARBA" id="ARBA00023204"/>
    </source>
</evidence>
<sequence>MPSPYAAAVEAAMAAYLSTHANPCTNPSNALVLYFLREARALREETTGGESTDTLVSGLHSAERGVRRHPHRIVNRKTATMVKGIGPRIAQMIVDNLFAAHPPAPLDAAEEQALEAARAAEKQAGKGKKRSATEKEDKENVRQSEESFPGSGKAAPGRPTKEYVPAIGTANYAFLIIMYQAAVGPEQCHELTKAEIMARAEESGLASRSVYGEGDQAAATVAARGGRGGRGGEGGALAGLYTGWSSFNPLLVRKHGLVSARSNPKLCSLTTRGLMLAARLHAAAERQGKVPPLDTVATRAGLLAGPDELLESLGARLARRGLRPASNLSMSGSASCDLTEDRFGDVYDVVLLVDAREQFHRAGAGGRAQALSQHLEALRRQGVAVEERTVPVGDAVWVARSRANPAREWVLDFVLERKSCGDLYALKRCGLRHVFYLLEGDPNLLQSVTEQKTVKTASADIEVLDGFRLIRTSNHHDTLRVLASLHRHILAAHKRAAARSGTPAALPTWDEFRAARREAGAGSQTLRDAWVLMLASLRGAGHGAVSAVSHAFPTPRAMHAALRAQPREQACVEILLTLP</sequence>
<evidence type="ECO:0000256" key="3">
    <source>
        <dbReference type="ARBA" id="ARBA00010015"/>
    </source>
</evidence>
<dbReference type="GO" id="GO:0048257">
    <property type="term" value="F:3'-flap endonuclease activity"/>
    <property type="evidence" value="ECO:0007669"/>
    <property type="project" value="TreeGrafter"/>
</dbReference>
<dbReference type="InterPro" id="IPR036388">
    <property type="entry name" value="WH-like_DNA-bd_sf"/>
</dbReference>
<dbReference type="Gene3D" id="1.10.150.670">
    <property type="entry name" value="Crossover junction endonuclease EME1, DNA-binding domain"/>
    <property type="match status" value="1"/>
</dbReference>
<dbReference type="GO" id="GO:0048476">
    <property type="term" value="C:Holliday junction resolvase complex"/>
    <property type="evidence" value="ECO:0007669"/>
    <property type="project" value="UniProtKB-UniRule"/>
</dbReference>
<dbReference type="CDD" id="cd21036">
    <property type="entry name" value="WH_MUS81"/>
    <property type="match status" value="1"/>
</dbReference>
<keyword evidence="6 13" id="KW-0255">Endonuclease</keyword>
<dbReference type="InterPro" id="IPR011335">
    <property type="entry name" value="Restrct_endonuc-II-like"/>
</dbReference>
<dbReference type="GO" id="GO:0000727">
    <property type="term" value="P:double-strand break repair via break-induced replication"/>
    <property type="evidence" value="ECO:0007669"/>
    <property type="project" value="UniProtKB-UniRule"/>
</dbReference>
<evidence type="ECO:0000256" key="5">
    <source>
        <dbReference type="ARBA" id="ARBA00022723"/>
    </source>
</evidence>
<dbReference type="InterPro" id="IPR006166">
    <property type="entry name" value="ERCC4_domain"/>
</dbReference>
<dbReference type="GO" id="GO:0008821">
    <property type="term" value="F:crossover junction DNA endonuclease activity"/>
    <property type="evidence" value="ECO:0007669"/>
    <property type="project" value="UniProtKB-UniRule"/>
</dbReference>
<evidence type="ECO:0000256" key="6">
    <source>
        <dbReference type="ARBA" id="ARBA00022759"/>
    </source>
</evidence>
<dbReference type="InterPro" id="IPR047417">
    <property type="entry name" value="WHD_MUS81"/>
</dbReference>
<dbReference type="GO" id="GO:0000712">
    <property type="term" value="P:resolution of meiotic recombination intermediates"/>
    <property type="evidence" value="ECO:0007669"/>
    <property type="project" value="TreeGrafter"/>
</dbReference>
<evidence type="ECO:0000256" key="4">
    <source>
        <dbReference type="ARBA" id="ARBA00022722"/>
    </source>
</evidence>
<proteinExistence type="inferred from homology"/>
<name>A0AAD9IHV2_PROWI</name>
<dbReference type="Gene3D" id="1.10.10.10">
    <property type="entry name" value="Winged helix-like DNA-binding domain superfamily/Winged helix DNA-binding domain"/>
    <property type="match status" value="1"/>
</dbReference>
<evidence type="ECO:0000256" key="10">
    <source>
        <dbReference type="ARBA" id="ARBA00023172"/>
    </source>
</evidence>
<evidence type="ECO:0000256" key="8">
    <source>
        <dbReference type="ARBA" id="ARBA00022801"/>
    </source>
</evidence>
<evidence type="ECO:0000313" key="16">
    <source>
        <dbReference type="EMBL" id="KAK2076522.1"/>
    </source>
</evidence>
<comment type="subunit">
    <text evidence="13">Interacts with EME1.</text>
</comment>
<comment type="caution">
    <text evidence="16">The sequence shown here is derived from an EMBL/GenBank/DDBJ whole genome shotgun (WGS) entry which is preliminary data.</text>
</comment>
<dbReference type="InterPro" id="IPR033309">
    <property type="entry name" value="Mus81"/>
</dbReference>
<dbReference type="GO" id="GO:0003677">
    <property type="term" value="F:DNA binding"/>
    <property type="evidence" value="ECO:0007669"/>
    <property type="project" value="UniProtKB-UniRule"/>
</dbReference>
<dbReference type="GO" id="GO:0031573">
    <property type="term" value="P:mitotic intra-S DNA damage checkpoint signaling"/>
    <property type="evidence" value="ECO:0007669"/>
    <property type="project" value="TreeGrafter"/>
</dbReference>
<dbReference type="SUPFAM" id="SSF52980">
    <property type="entry name" value="Restriction endonuclease-like"/>
    <property type="match status" value="1"/>
</dbReference>
<dbReference type="PANTHER" id="PTHR13451">
    <property type="entry name" value="CLASS II CROSSOVER JUNCTION ENDONUCLEASE MUS81"/>
    <property type="match status" value="1"/>
</dbReference>
<dbReference type="SMART" id="SM00891">
    <property type="entry name" value="ERCC4"/>
    <property type="match status" value="1"/>
</dbReference>
<accession>A0AAD9IHV2</accession>
<feature type="region of interest" description="Disordered" evidence="14">
    <location>
        <begin position="112"/>
        <end position="160"/>
    </location>
</feature>
<protein>
    <recommendedName>
        <fullName evidence="13">Crossover junction endonuclease MUS81</fullName>
        <ecNumber evidence="13">3.1.22.-</ecNumber>
    </recommendedName>
</protein>
<evidence type="ECO:0000256" key="9">
    <source>
        <dbReference type="ARBA" id="ARBA00022842"/>
    </source>
</evidence>
<evidence type="ECO:0000259" key="15">
    <source>
        <dbReference type="SMART" id="SM00891"/>
    </source>
</evidence>
<dbReference type="PANTHER" id="PTHR13451:SF0">
    <property type="entry name" value="CROSSOVER JUNCTION ENDONUCLEASE MUS81"/>
    <property type="match status" value="1"/>
</dbReference>
<dbReference type="Pfam" id="PF02732">
    <property type="entry name" value="ERCC4"/>
    <property type="match status" value="1"/>
</dbReference>
<dbReference type="EMBL" id="JASFZW010000010">
    <property type="protein sequence ID" value="KAK2076522.1"/>
    <property type="molecule type" value="Genomic_DNA"/>
</dbReference>
<evidence type="ECO:0000256" key="2">
    <source>
        <dbReference type="ARBA" id="ARBA00004123"/>
    </source>
</evidence>
<evidence type="ECO:0000256" key="14">
    <source>
        <dbReference type="SAM" id="MobiDB-lite"/>
    </source>
</evidence>
<comment type="cofactor">
    <cofactor evidence="1 13">
        <name>Mg(2+)</name>
        <dbReference type="ChEBI" id="CHEBI:18420"/>
    </cofactor>
</comment>
<keyword evidence="8 13" id="KW-0378">Hydrolase</keyword>
<feature type="compositionally biased region" description="Basic and acidic residues" evidence="14">
    <location>
        <begin position="131"/>
        <end position="145"/>
    </location>
</feature>
<keyword evidence="7 13" id="KW-0227">DNA damage</keyword>
<organism evidence="16 17">
    <name type="scientific">Prototheca wickerhamii</name>
    <dbReference type="NCBI Taxonomy" id="3111"/>
    <lineage>
        <taxon>Eukaryota</taxon>
        <taxon>Viridiplantae</taxon>
        <taxon>Chlorophyta</taxon>
        <taxon>core chlorophytes</taxon>
        <taxon>Trebouxiophyceae</taxon>
        <taxon>Chlorellales</taxon>
        <taxon>Chlorellaceae</taxon>
        <taxon>Prototheca</taxon>
    </lineage>
</organism>
<dbReference type="InterPro" id="IPR047416">
    <property type="entry name" value="XPF_nuclease_Mus81"/>
</dbReference>
<keyword evidence="5 13" id="KW-0479">Metal-binding</keyword>
<keyword evidence="12 13" id="KW-0539">Nucleus</keyword>
<keyword evidence="11 13" id="KW-0234">DNA repair</keyword>
<dbReference type="GO" id="GO:0006308">
    <property type="term" value="P:DNA catabolic process"/>
    <property type="evidence" value="ECO:0007669"/>
    <property type="project" value="UniProtKB-UniRule"/>
</dbReference>
<dbReference type="Gene3D" id="3.40.50.10130">
    <property type="match status" value="1"/>
</dbReference>